<dbReference type="Proteomes" id="UP000646365">
    <property type="component" value="Unassembled WGS sequence"/>
</dbReference>
<evidence type="ECO:0000256" key="1">
    <source>
        <dbReference type="SAM" id="MobiDB-lite"/>
    </source>
</evidence>
<accession>A0A8J3E0H6</accession>
<dbReference type="CDD" id="cd03801">
    <property type="entry name" value="GT4_PimA-like"/>
    <property type="match status" value="1"/>
</dbReference>
<evidence type="ECO:0000313" key="3">
    <source>
        <dbReference type="Proteomes" id="UP000646365"/>
    </source>
</evidence>
<dbReference type="RefSeq" id="WP_189041966.1">
    <property type="nucleotide sequence ID" value="NZ_BMJQ01000001.1"/>
</dbReference>
<comment type="caution">
    <text evidence="2">The sequence shown here is derived from an EMBL/GenBank/DDBJ whole genome shotgun (WGS) entry which is preliminary data.</text>
</comment>
<reference evidence="2" key="2">
    <citation type="submission" date="2020-09" db="EMBL/GenBank/DDBJ databases">
        <authorList>
            <person name="Sun Q."/>
            <person name="Zhou Y."/>
        </authorList>
    </citation>
    <scope>NUCLEOTIDE SEQUENCE</scope>
    <source>
        <strain evidence="2">CGMCC 1.15725</strain>
    </source>
</reference>
<keyword evidence="3" id="KW-1185">Reference proteome</keyword>
<evidence type="ECO:0000313" key="2">
    <source>
        <dbReference type="EMBL" id="GGF01976.1"/>
    </source>
</evidence>
<evidence type="ECO:0008006" key="4">
    <source>
        <dbReference type="Google" id="ProtNLM"/>
    </source>
</evidence>
<protein>
    <recommendedName>
        <fullName evidence="4">Glycosyltransferase family 1 protein</fullName>
    </recommendedName>
</protein>
<proteinExistence type="predicted"/>
<name>A0A8J3E0H6_9PROT</name>
<sequence length="464" mass="51337">MTSSDAPSRKTIALLPWGNFIEDFLEPIGLTLETFCRQMTGGWLFGYVDALKLAGWRPVIVCVSRRVSAPLRLRHVPSGTRICVLPAWPAYDRLARHMVNPYGWSLDDAFGPGAGRGRGRRWARQVVKELAPYLATPLGALARTLRHEGCTAILTQEYEYARFDVCVLLGRLLRLPVYASFQGGDGHAGQLEDLFRRRALQAARGLAVGAEGEARRVAERYGVPTARIWPVHNPIDLDLWWPMDRAEARRALDLPPEARIVVCHGRIDMHRKGLDVLLDAWRLVTAARPKQDVRLILVGTGQDDEVLRAELARRQLPGLTWFDRYELDRAVMRRTLSAADLYTLPSRIEGFPVAPLEAMACGLPVVASDIPALRTILEAGRESGGLLVRPNDAAVLAQSLGLLLDDPDVSQALGRIARRRVEENFSIPAVGRQLQAMLEGRGPVPSGHPSDDALSPFPRPGPRT</sequence>
<gene>
    <name evidence="2" type="ORF">GCM10011611_04350</name>
</gene>
<dbReference type="EMBL" id="BMJQ01000001">
    <property type="protein sequence ID" value="GGF01976.1"/>
    <property type="molecule type" value="Genomic_DNA"/>
</dbReference>
<reference evidence="2" key="1">
    <citation type="journal article" date="2014" name="Int. J. Syst. Evol. Microbiol.">
        <title>Complete genome sequence of Corynebacterium casei LMG S-19264T (=DSM 44701T), isolated from a smear-ripened cheese.</title>
        <authorList>
            <consortium name="US DOE Joint Genome Institute (JGI-PGF)"/>
            <person name="Walter F."/>
            <person name="Albersmeier A."/>
            <person name="Kalinowski J."/>
            <person name="Ruckert C."/>
        </authorList>
    </citation>
    <scope>NUCLEOTIDE SEQUENCE</scope>
    <source>
        <strain evidence="2">CGMCC 1.15725</strain>
    </source>
</reference>
<dbReference type="Pfam" id="PF13692">
    <property type="entry name" value="Glyco_trans_1_4"/>
    <property type="match status" value="1"/>
</dbReference>
<dbReference type="AlphaFoldDB" id="A0A8J3E0H6"/>
<dbReference type="SUPFAM" id="SSF53756">
    <property type="entry name" value="UDP-Glycosyltransferase/glycogen phosphorylase"/>
    <property type="match status" value="1"/>
</dbReference>
<dbReference type="PANTHER" id="PTHR12526">
    <property type="entry name" value="GLYCOSYLTRANSFERASE"/>
    <property type="match status" value="1"/>
</dbReference>
<feature type="region of interest" description="Disordered" evidence="1">
    <location>
        <begin position="439"/>
        <end position="464"/>
    </location>
</feature>
<dbReference type="Gene3D" id="3.40.50.2000">
    <property type="entry name" value="Glycogen Phosphorylase B"/>
    <property type="match status" value="2"/>
</dbReference>
<organism evidence="2 3">
    <name type="scientific">Aliidongia dinghuensis</name>
    <dbReference type="NCBI Taxonomy" id="1867774"/>
    <lineage>
        <taxon>Bacteria</taxon>
        <taxon>Pseudomonadati</taxon>
        <taxon>Pseudomonadota</taxon>
        <taxon>Alphaproteobacteria</taxon>
        <taxon>Rhodospirillales</taxon>
        <taxon>Dongiaceae</taxon>
        <taxon>Aliidongia</taxon>
    </lineage>
</organism>